<dbReference type="Pfam" id="PF04025">
    <property type="entry name" value="RemA-like"/>
    <property type="match status" value="1"/>
</dbReference>
<dbReference type="EMBL" id="UOEY01000102">
    <property type="protein sequence ID" value="VAW40434.1"/>
    <property type="molecule type" value="Genomic_DNA"/>
</dbReference>
<dbReference type="NCBIfam" id="NF003315">
    <property type="entry name" value="PRK04323.1"/>
    <property type="match status" value="1"/>
</dbReference>
<dbReference type="PANTHER" id="PTHR38449">
    <property type="entry name" value="REGULATORY PROTEIN TM_1690-RELATED"/>
    <property type="match status" value="1"/>
</dbReference>
<sequence>MDNKLINVGFGNAVKINRILAVVNPGSSPIRKLKEDARKEKRLIDVTEGRRTRAIVILDTGHLILSSVQPETISQRFAALAEEQNNPGRIIERTSREGQDE</sequence>
<dbReference type="HAMAP" id="MF_01503">
    <property type="entry name" value="RemA"/>
    <property type="match status" value="1"/>
</dbReference>
<proteinExistence type="inferred from homology"/>
<evidence type="ECO:0000313" key="1">
    <source>
        <dbReference type="EMBL" id="VAW40434.1"/>
    </source>
</evidence>
<organism evidence="1">
    <name type="scientific">hydrothermal vent metagenome</name>
    <dbReference type="NCBI Taxonomy" id="652676"/>
    <lineage>
        <taxon>unclassified sequences</taxon>
        <taxon>metagenomes</taxon>
        <taxon>ecological metagenomes</taxon>
    </lineage>
</organism>
<dbReference type="PANTHER" id="PTHR38449:SF1">
    <property type="entry name" value="REGULATORY PROTEIN SSL2874-RELATED"/>
    <property type="match status" value="1"/>
</dbReference>
<accession>A0A3B0W9P5</accession>
<name>A0A3B0W9P5_9ZZZZ</name>
<reference evidence="1" key="1">
    <citation type="submission" date="2018-06" db="EMBL/GenBank/DDBJ databases">
        <authorList>
            <person name="Zhirakovskaya E."/>
        </authorList>
    </citation>
    <scope>NUCLEOTIDE SEQUENCE</scope>
</reference>
<dbReference type="AlphaFoldDB" id="A0A3B0W9P5"/>
<protein>
    <submittedName>
        <fullName evidence="1">UPF0296 protein YlzA</fullName>
    </submittedName>
</protein>
<gene>
    <name evidence="1" type="ORF">MNBD_DELTA04-1522</name>
</gene>
<dbReference type="InterPro" id="IPR007169">
    <property type="entry name" value="RemA-like"/>
</dbReference>